<dbReference type="Proteomes" id="UP000326396">
    <property type="component" value="Linkage Group LG3"/>
</dbReference>
<dbReference type="AlphaFoldDB" id="A0A5N6N5U8"/>
<protein>
    <submittedName>
        <fullName evidence="1">Uncharacterized protein</fullName>
    </submittedName>
</protein>
<evidence type="ECO:0000313" key="2">
    <source>
        <dbReference type="Proteomes" id="UP000326396"/>
    </source>
</evidence>
<dbReference type="PANTHER" id="PTHR10775">
    <property type="entry name" value="OS08G0208400 PROTEIN"/>
    <property type="match status" value="1"/>
</dbReference>
<proteinExistence type="predicted"/>
<name>A0A5N6N5U8_9ASTR</name>
<comment type="caution">
    <text evidence="1">The sequence shown here is derived from an EMBL/GenBank/DDBJ whole genome shotgun (WGS) entry which is preliminary data.</text>
</comment>
<dbReference type="OrthoDB" id="1716743at2759"/>
<reference evidence="1 2" key="1">
    <citation type="submission" date="2019-05" db="EMBL/GenBank/DDBJ databases">
        <title>Mikania micrantha, genome provides insights into the molecular mechanism of rapid growth.</title>
        <authorList>
            <person name="Liu B."/>
        </authorList>
    </citation>
    <scope>NUCLEOTIDE SEQUENCE [LARGE SCALE GENOMIC DNA]</scope>
    <source>
        <strain evidence="1">NLD-2019</strain>
        <tissue evidence="1">Leaf</tissue>
    </source>
</reference>
<dbReference type="PANTHER" id="PTHR10775:SF181">
    <property type="entry name" value="TRANSPOSON, EN_SPM-LIKE, TRANSPOSASE-ASSOCIATED DOMAIN PROTEIN-RELATED"/>
    <property type="match status" value="1"/>
</dbReference>
<accession>A0A5N6N5U8</accession>
<keyword evidence="2" id="KW-1185">Reference proteome</keyword>
<gene>
    <name evidence="1" type="ORF">E3N88_25834</name>
</gene>
<evidence type="ECO:0000313" key="1">
    <source>
        <dbReference type="EMBL" id="KAD4385665.1"/>
    </source>
</evidence>
<dbReference type="EMBL" id="SZYD01000013">
    <property type="protein sequence ID" value="KAD4385665.1"/>
    <property type="molecule type" value="Genomic_DNA"/>
</dbReference>
<organism evidence="1 2">
    <name type="scientific">Mikania micrantha</name>
    <name type="common">bitter vine</name>
    <dbReference type="NCBI Taxonomy" id="192012"/>
    <lineage>
        <taxon>Eukaryota</taxon>
        <taxon>Viridiplantae</taxon>
        <taxon>Streptophyta</taxon>
        <taxon>Embryophyta</taxon>
        <taxon>Tracheophyta</taxon>
        <taxon>Spermatophyta</taxon>
        <taxon>Magnoliopsida</taxon>
        <taxon>eudicotyledons</taxon>
        <taxon>Gunneridae</taxon>
        <taxon>Pentapetalae</taxon>
        <taxon>asterids</taxon>
        <taxon>campanulids</taxon>
        <taxon>Asterales</taxon>
        <taxon>Asteraceae</taxon>
        <taxon>Asteroideae</taxon>
        <taxon>Heliantheae alliance</taxon>
        <taxon>Eupatorieae</taxon>
        <taxon>Mikania</taxon>
    </lineage>
</organism>
<sequence>MGCDDFVGEDSSGLRAGLEDAIGHPLFNIGNASDLIGNQKATKNTRYEKLHEALNNPLYEGCNNSSTQAFVVKLMNLKVMNKWTDSSFELLLNLLHEVLLNGNNCRKSYYDVRMLLCEAILGYELIEVCQYDCAIFYSNNKDAIMYPVCQSTRYVRNKIAYKKLRYFPMAPHECVKFCKFTKSVHLQDGYASNIN</sequence>